<dbReference type="GO" id="GO:0008237">
    <property type="term" value="F:metallopeptidase activity"/>
    <property type="evidence" value="ECO:0007669"/>
    <property type="project" value="UniProtKB-KW"/>
</dbReference>
<dbReference type="AlphaFoldDB" id="A0A7H0K9I5"/>
<proteinExistence type="predicted"/>
<keyword evidence="3" id="KW-1185">Reference proteome</keyword>
<reference evidence="2 3" key="1">
    <citation type="submission" date="2020-05" db="EMBL/GenBank/DDBJ databases">
        <title>Descriptions of Corynebacterium xxxx sp. nov., Corynebacterium yyyy sp. nov. and Corynebacterium zzzz sp. nov.</title>
        <authorList>
            <person name="Zhang G."/>
        </authorList>
    </citation>
    <scope>NUCLEOTIDE SEQUENCE [LARGE SCALE GENOMIC DNA]</scope>
    <source>
        <strain evidence="3">zg-913</strain>
    </source>
</reference>
<organism evidence="2 3">
    <name type="scientific">Corynebacterium wankanglinii</name>
    <dbReference type="NCBI Taxonomy" id="2735136"/>
    <lineage>
        <taxon>Bacteria</taxon>
        <taxon>Bacillati</taxon>
        <taxon>Actinomycetota</taxon>
        <taxon>Actinomycetes</taxon>
        <taxon>Mycobacteriales</taxon>
        <taxon>Corynebacteriaceae</taxon>
        <taxon>Corynebacterium</taxon>
    </lineage>
</organism>
<dbReference type="InterPro" id="IPR003675">
    <property type="entry name" value="Rce1/LyrA-like_dom"/>
</dbReference>
<evidence type="ECO:0000313" key="2">
    <source>
        <dbReference type="EMBL" id="MBA1837997.1"/>
    </source>
</evidence>
<keyword evidence="2" id="KW-0378">Hydrolase</keyword>
<gene>
    <name evidence="2" type="ORF">HMA55_08875</name>
</gene>
<dbReference type="Pfam" id="PF02517">
    <property type="entry name" value="Rce1-like"/>
    <property type="match status" value="1"/>
</dbReference>
<evidence type="ECO:0000313" key="3">
    <source>
        <dbReference type="Proteomes" id="UP000577408"/>
    </source>
</evidence>
<dbReference type="GO" id="GO:0004175">
    <property type="term" value="F:endopeptidase activity"/>
    <property type="evidence" value="ECO:0007669"/>
    <property type="project" value="UniProtKB-ARBA"/>
</dbReference>
<protein>
    <submittedName>
        <fullName evidence="2">CPBP family intramembrane metalloprotease</fullName>
    </submittedName>
</protein>
<accession>A0A7H0K9I5</accession>
<dbReference type="Proteomes" id="UP000577408">
    <property type="component" value="Unassembled WGS sequence"/>
</dbReference>
<feature type="domain" description="CAAX prenyl protease 2/Lysostaphin resistance protein A-like" evidence="1">
    <location>
        <begin position="141"/>
        <end position="229"/>
    </location>
</feature>
<dbReference type="RefSeq" id="WP_181192681.1">
    <property type="nucleotide sequence ID" value="NZ_JABFED010000006.1"/>
</dbReference>
<sequence>MAYHRLGLVARFRPAAWWRAVIELVMLAAFAALFGVACVVVLGVAAQQHGRDFSVLLEGSVDPLTPLVQVLVIASILPAPFLAARIAGRNPRALCSTALRLRWGVLGRALAVVGALYAAQVLIDVLRAPTDPTVTPFRLELIAAFALAVPLQAAAEEFVFRGALPQILGQWGSPAWLAYALPAALFVAGHAYNWVGLVDIAVFAVCTAVLTWRTGGLEAGIALHAIGNTVFFSYGALGLVDPNATEIGAVQMLGATFMTVACTTLLLWALRGTGPGSREISSGGQKPLVPADATA</sequence>
<comment type="caution">
    <text evidence="2">The sequence shown here is derived from an EMBL/GenBank/DDBJ whole genome shotgun (WGS) entry which is preliminary data.</text>
</comment>
<dbReference type="GO" id="GO:0006508">
    <property type="term" value="P:proteolysis"/>
    <property type="evidence" value="ECO:0007669"/>
    <property type="project" value="UniProtKB-KW"/>
</dbReference>
<evidence type="ECO:0000259" key="1">
    <source>
        <dbReference type="Pfam" id="PF02517"/>
    </source>
</evidence>
<dbReference type="EMBL" id="JABFED010000006">
    <property type="protein sequence ID" value="MBA1837997.1"/>
    <property type="molecule type" value="Genomic_DNA"/>
</dbReference>
<keyword evidence="2" id="KW-0645">Protease</keyword>
<name>A0A7H0K9I5_9CORY</name>
<keyword evidence="2" id="KW-0482">Metalloprotease</keyword>
<dbReference type="GO" id="GO:0080120">
    <property type="term" value="P:CAAX-box protein maturation"/>
    <property type="evidence" value="ECO:0007669"/>
    <property type="project" value="UniProtKB-ARBA"/>
</dbReference>